<dbReference type="CDD" id="cd00051">
    <property type="entry name" value="EFh"/>
    <property type="match status" value="1"/>
</dbReference>
<organism evidence="3 4">
    <name type="scientific">Kitasatospora setae (strain ATCC 33774 / DSM 43861 / JCM 3304 / KCC A-0304 / NBRC 14216 / KM-6054)</name>
    <name type="common">Streptomyces setae</name>
    <dbReference type="NCBI Taxonomy" id="452652"/>
    <lineage>
        <taxon>Bacteria</taxon>
        <taxon>Bacillati</taxon>
        <taxon>Actinomycetota</taxon>
        <taxon>Actinomycetes</taxon>
        <taxon>Kitasatosporales</taxon>
        <taxon>Streptomycetaceae</taxon>
        <taxon>Kitasatospora</taxon>
    </lineage>
</organism>
<keyword evidence="4" id="KW-1185">Reference proteome</keyword>
<feature type="domain" description="EF-hand" evidence="2">
    <location>
        <begin position="161"/>
        <end position="185"/>
    </location>
</feature>
<feature type="domain" description="EF-hand" evidence="2">
    <location>
        <begin position="234"/>
        <end position="262"/>
    </location>
</feature>
<dbReference type="Pfam" id="PF13499">
    <property type="entry name" value="EF-hand_7"/>
    <property type="match status" value="1"/>
</dbReference>
<evidence type="ECO:0000259" key="2">
    <source>
        <dbReference type="PROSITE" id="PS50222"/>
    </source>
</evidence>
<gene>
    <name evidence="3" type="ordered locus">KSE_12550</name>
</gene>
<dbReference type="InterPro" id="IPR002048">
    <property type="entry name" value="EF_hand_dom"/>
</dbReference>
<dbReference type="PROSITE" id="PS50222">
    <property type="entry name" value="EF_HAND_2"/>
    <property type="match status" value="3"/>
</dbReference>
<feature type="domain" description="EF-hand" evidence="2">
    <location>
        <begin position="193"/>
        <end position="228"/>
    </location>
</feature>
<accession>E4N7A7</accession>
<dbReference type="Pfam" id="PF13202">
    <property type="entry name" value="EF-hand_5"/>
    <property type="match status" value="2"/>
</dbReference>
<reference evidence="3 4" key="1">
    <citation type="journal article" date="2010" name="DNA Res.">
        <title>Genome sequence of Kitasatospora setae NBRC 14216T: an evolutionary snapshot of the family Streptomycetaceae.</title>
        <authorList>
            <person name="Ichikawa N."/>
            <person name="Oguchi A."/>
            <person name="Ikeda H."/>
            <person name="Ishikawa J."/>
            <person name="Kitani S."/>
            <person name="Watanabe Y."/>
            <person name="Nakamura S."/>
            <person name="Katano Y."/>
            <person name="Kishi E."/>
            <person name="Sasagawa M."/>
            <person name="Ankai A."/>
            <person name="Fukui S."/>
            <person name="Hashimoto Y."/>
            <person name="Kamata S."/>
            <person name="Otoguro M."/>
            <person name="Tanikawa S."/>
            <person name="Nihira T."/>
            <person name="Horinouchi S."/>
            <person name="Ohnishi Y."/>
            <person name="Hayakawa M."/>
            <person name="Kuzuyama T."/>
            <person name="Arisawa A."/>
            <person name="Nomoto F."/>
            <person name="Miura H."/>
            <person name="Takahashi Y."/>
            <person name="Fujita N."/>
        </authorList>
    </citation>
    <scope>NUCLEOTIDE SEQUENCE [LARGE SCALE GENOMIC DNA]</scope>
    <source>
        <strain evidence="4">ATCC 33774 / DSM 43861 / JCM 3304 / KCC A-0304 / NBRC 14216 / KM-6054</strain>
    </source>
</reference>
<dbReference type="Proteomes" id="UP000007076">
    <property type="component" value="Chromosome"/>
</dbReference>
<dbReference type="SMART" id="SM00054">
    <property type="entry name" value="EFh"/>
    <property type="match status" value="4"/>
</dbReference>
<feature type="compositionally biased region" description="Low complexity" evidence="1">
    <location>
        <begin position="44"/>
        <end position="69"/>
    </location>
</feature>
<dbReference type="Gene3D" id="1.10.238.10">
    <property type="entry name" value="EF-hand"/>
    <property type="match status" value="1"/>
</dbReference>
<protein>
    <recommendedName>
        <fullName evidence="2">EF-hand domain-containing protein</fullName>
    </recommendedName>
</protein>
<feature type="region of interest" description="Disordered" evidence="1">
    <location>
        <begin position="37"/>
        <end position="78"/>
    </location>
</feature>
<dbReference type="RefSeq" id="WP_014134406.1">
    <property type="nucleotide sequence ID" value="NC_016109.1"/>
</dbReference>
<dbReference type="PROSITE" id="PS00018">
    <property type="entry name" value="EF_HAND_1"/>
    <property type="match status" value="4"/>
</dbReference>
<proteinExistence type="predicted"/>
<evidence type="ECO:0000313" key="4">
    <source>
        <dbReference type="Proteomes" id="UP000007076"/>
    </source>
</evidence>
<dbReference type="SUPFAM" id="SSF47473">
    <property type="entry name" value="EF-hand"/>
    <property type="match status" value="1"/>
</dbReference>
<name>E4N7A7_KITSK</name>
<dbReference type="InterPro" id="IPR011992">
    <property type="entry name" value="EF-hand-dom_pair"/>
</dbReference>
<dbReference type="eggNOG" id="COG5126">
    <property type="taxonomic scope" value="Bacteria"/>
</dbReference>
<dbReference type="PATRIC" id="fig|452652.3.peg.1253"/>
<evidence type="ECO:0000313" key="3">
    <source>
        <dbReference type="EMBL" id="BAJ27088.1"/>
    </source>
</evidence>
<sequence length="282" mass="29495">MSYPIGWDEPAVNAAARFLKDAPEGLRQLMDAVDLLAESPRPPSSGRSSGPACSAGRRARARTGALARPGRGGRAAGRRAEVAMTGASGTSGATGENRVLERKIDVCFGFADQNRDGVVDAADVLTLTARLIAAAGVPFDSPKPVAMLRVGSAWWEALRTELDVDGDGRIDPDEYRAGLLRLSAVQAGPPGPGALAAAEALWALCDRDDDGRVTAEEFARFHAALGLPPGTAGQTFERLDLDGDGTLSVDELASALWEFWTSDDAGSLGNWLFGDAFLTAAD</sequence>
<dbReference type="KEGG" id="ksk:KSE_12550"/>
<dbReference type="AlphaFoldDB" id="E4N7A7"/>
<dbReference type="GO" id="GO:0005509">
    <property type="term" value="F:calcium ion binding"/>
    <property type="evidence" value="ECO:0007669"/>
    <property type="project" value="InterPro"/>
</dbReference>
<dbReference type="STRING" id="452652.KSE_12550"/>
<dbReference type="HOGENOM" id="CLU_986190_0_0_11"/>
<dbReference type="EMBL" id="AP010968">
    <property type="protein sequence ID" value="BAJ27088.1"/>
    <property type="molecule type" value="Genomic_DNA"/>
</dbReference>
<dbReference type="InterPro" id="IPR018247">
    <property type="entry name" value="EF_Hand_1_Ca_BS"/>
</dbReference>
<evidence type="ECO:0000256" key="1">
    <source>
        <dbReference type="SAM" id="MobiDB-lite"/>
    </source>
</evidence>